<protein>
    <recommendedName>
        <fullName evidence="5">Transcription factor IIIC 90kDa subunit N-terminal domain-containing protein</fullName>
    </recommendedName>
</protein>
<dbReference type="RefSeq" id="XP_058303110.1">
    <property type="nucleotide sequence ID" value="XM_058456211.1"/>
</dbReference>
<sequence length="716" mass="79260">MLSPVELPIYPQSFDALAWSPDGELAVAAGEQIQILTLNVGASTSAPQGQETWHVTRFRVNTFTYAEWADIYPQNRDDFSIGAEQSSSTILAMSWSPPGLARFRRSVLAVLTSNLVLSFWEPIGSKGQWSRVGIVNHVFHQDPSAPIKVGGEELRRVNIRSFQWCPPLKIPPPTNDPNPFPEPQNRWGIHMLAVATDSNDLVLLRVRRSPGMHARSSPYCVEQMALRPLKQEEMQFPMACSGSLLHGRVQSQVRVSSISCGPWIATLSSRKYFDHSATAIFAAAYGTQLQLFKASVAVRYSSSQEKDARRYEATAELRGHPVTQLAPRWNHHRITGPIEWLHTNQGQDIALAVGITGGILTISMQRSAYDGTRTNETQVQTRDWPVSEPITETNDPPRHWEPITAMSVSRDEGDSTCTLHICTTGGLGVAISLDLLGPDDHPQVPAWSKIVDNLREQYDLNRDLGGHAVARMWGLTSYRNVTAVLFTKHPTDMIEYRVASDEDATIAFASEETGDIPDEQTLFVPRAENQETQAALSRREAVTSFLLSEGVKTTVNTEDQKLIYAAACCSIVDGHSPSFRSKARKSFDRLASETGIALSEEISKCDSEPSTVPAKSSHQLDQPGGHLFERCEICNAGIAWSSAKEAQCANGHLFARCGLTFLAIQEPGMSKFCSVCRTEYMDEELVAHMYNGPLFHKLCETFDTCLYCDAKFQASI</sequence>
<feature type="domain" description="Transcription factor IIIC 90kDa subunit N-terminal" evidence="1">
    <location>
        <begin position="19"/>
        <end position="510"/>
    </location>
</feature>
<dbReference type="OrthoDB" id="6021743at2759"/>
<evidence type="ECO:0000259" key="2">
    <source>
        <dbReference type="Pfam" id="PF12660"/>
    </source>
</evidence>
<dbReference type="GO" id="GO:0000127">
    <property type="term" value="C:transcription factor TFIIIC complex"/>
    <property type="evidence" value="ECO:0007669"/>
    <property type="project" value="InterPro"/>
</dbReference>
<dbReference type="EMBL" id="JAPQKR010000016">
    <property type="protein sequence ID" value="KAJ5190170.1"/>
    <property type="molecule type" value="Genomic_DNA"/>
</dbReference>
<evidence type="ECO:0000313" key="3">
    <source>
        <dbReference type="EMBL" id="KAJ5190170.1"/>
    </source>
</evidence>
<evidence type="ECO:0000313" key="4">
    <source>
        <dbReference type="Proteomes" id="UP001150904"/>
    </source>
</evidence>
<dbReference type="Proteomes" id="UP001150904">
    <property type="component" value="Unassembled WGS sequence"/>
</dbReference>
<dbReference type="Pfam" id="PF12657">
    <property type="entry name" value="TFIIIC_delta"/>
    <property type="match status" value="1"/>
</dbReference>
<dbReference type="GO" id="GO:0006384">
    <property type="term" value="P:transcription initiation at RNA polymerase III promoter"/>
    <property type="evidence" value="ECO:0007669"/>
    <property type="project" value="InterPro"/>
</dbReference>
<evidence type="ECO:0000259" key="1">
    <source>
        <dbReference type="Pfam" id="PF12657"/>
    </source>
</evidence>
<feature type="domain" description="Transcription factor IIIC putative zinc-finger" evidence="2">
    <location>
        <begin position="619"/>
        <end position="712"/>
    </location>
</feature>
<dbReference type="AlphaFoldDB" id="A0A9W9J8D0"/>
<dbReference type="GO" id="GO:0004402">
    <property type="term" value="F:histone acetyltransferase activity"/>
    <property type="evidence" value="ECO:0007669"/>
    <property type="project" value="InterPro"/>
</dbReference>
<dbReference type="Pfam" id="PF12660">
    <property type="entry name" value="zf-TFIIIC"/>
    <property type="match status" value="1"/>
</dbReference>
<dbReference type="InterPro" id="IPR024764">
    <property type="entry name" value="TFIIIC_Znf"/>
</dbReference>
<dbReference type="PANTHER" id="PTHR15496:SF2">
    <property type="entry name" value="GENERAL TRANSCRIPTION FACTOR 3C POLYPEPTIDE 4"/>
    <property type="match status" value="1"/>
</dbReference>
<comment type="caution">
    <text evidence="3">The sequence shown here is derived from an EMBL/GenBank/DDBJ whole genome shotgun (WGS) entry which is preliminary data.</text>
</comment>
<evidence type="ECO:0008006" key="5">
    <source>
        <dbReference type="Google" id="ProtNLM"/>
    </source>
</evidence>
<reference evidence="3" key="1">
    <citation type="submission" date="2022-12" db="EMBL/GenBank/DDBJ databases">
        <authorList>
            <person name="Petersen C."/>
        </authorList>
    </citation>
    <scope>NUCLEOTIDE SEQUENCE</scope>
    <source>
        <strain evidence="3">IBT 15544</strain>
    </source>
</reference>
<accession>A0A9W9J8D0</accession>
<organism evidence="3 4">
    <name type="scientific">Penicillium cinerascens</name>
    <dbReference type="NCBI Taxonomy" id="70096"/>
    <lineage>
        <taxon>Eukaryota</taxon>
        <taxon>Fungi</taxon>
        <taxon>Dikarya</taxon>
        <taxon>Ascomycota</taxon>
        <taxon>Pezizomycotina</taxon>
        <taxon>Eurotiomycetes</taxon>
        <taxon>Eurotiomycetidae</taxon>
        <taxon>Eurotiales</taxon>
        <taxon>Aspergillaceae</taxon>
        <taxon>Penicillium</taxon>
    </lineage>
</organism>
<dbReference type="GeneID" id="83183512"/>
<proteinExistence type="predicted"/>
<dbReference type="PANTHER" id="PTHR15496">
    <property type="entry name" value="GENERAL TRANSCRIPTION FACTOR 3C POLYPEPTIDE 4 FAMILY"/>
    <property type="match status" value="1"/>
</dbReference>
<dbReference type="InterPro" id="IPR024761">
    <property type="entry name" value="TFIIIC_delta_N"/>
</dbReference>
<gene>
    <name evidence="3" type="ORF">N7498_009155</name>
</gene>
<dbReference type="InterPro" id="IPR044230">
    <property type="entry name" value="GTF3C4"/>
</dbReference>
<name>A0A9W9J8D0_9EURO</name>
<reference evidence="3" key="2">
    <citation type="journal article" date="2023" name="IMA Fungus">
        <title>Comparative genomic study of the Penicillium genus elucidates a diverse pangenome and 15 lateral gene transfer events.</title>
        <authorList>
            <person name="Petersen C."/>
            <person name="Sorensen T."/>
            <person name="Nielsen M.R."/>
            <person name="Sondergaard T.E."/>
            <person name="Sorensen J.L."/>
            <person name="Fitzpatrick D.A."/>
            <person name="Frisvad J.C."/>
            <person name="Nielsen K.L."/>
        </authorList>
    </citation>
    <scope>NUCLEOTIDE SEQUENCE</scope>
    <source>
        <strain evidence="3">IBT 15544</strain>
    </source>
</reference>
<keyword evidence="4" id="KW-1185">Reference proteome</keyword>